<proteinExistence type="inferred from homology"/>
<dbReference type="Pfam" id="PF00019">
    <property type="entry name" value="TGF_beta"/>
    <property type="match status" value="1"/>
</dbReference>
<organism evidence="9 10">
    <name type="scientific">Dryococelus australis</name>
    <dbReference type="NCBI Taxonomy" id="614101"/>
    <lineage>
        <taxon>Eukaryota</taxon>
        <taxon>Metazoa</taxon>
        <taxon>Ecdysozoa</taxon>
        <taxon>Arthropoda</taxon>
        <taxon>Hexapoda</taxon>
        <taxon>Insecta</taxon>
        <taxon>Pterygota</taxon>
        <taxon>Neoptera</taxon>
        <taxon>Polyneoptera</taxon>
        <taxon>Phasmatodea</taxon>
        <taxon>Verophasmatodea</taxon>
        <taxon>Anareolatae</taxon>
        <taxon>Phasmatidae</taxon>
        <taxon>Eurycanthinae</taxon>
        <taxon>Dryococelus</taxon>
    </lineage>
</organism>
<comment type="similarity">
    <text evidence="2 6">Belongs to the TGF-beta family.</text>
</comment>
<dbReference type="Gene3D" id="2.10.90.10">
    <property type="entry name" value="Cystine-knot cytokines"/>
    <property type="match status" value="1"/>
</dbReference>
<comment type="caution">
    <text evidence="9">The sequence shown here is derived from an EMBL/GenBank/DDBJ whole genome shotgun (WGS) entry which is preliminary data.</text>
</comment>
<dbReference type="Proteomes" id="UP001159363">
    <property type="component" value="Chromosome 1"/>
</dbReference>
<feature type="region of interest" description="Disordered" evidence="7">
    <location>
        <begin position="314"/>
        <end position="336"/>
    </location>
</feature>
<accession>A0ABQ9INV1</accession>
<dbReference type="PANTHER" id="PTHR11848">
    <property type="entry name" value="TGF-BETA FAMILY"/>
    <property type="match status" value="1"/>
</dbReference>
<evidence type="ECO:0000256" key="3">
    <source>
        <dbReference type="ARBA" id="ARBA00022525"/>
    </source>
</evidence>
<dbReference type="PANTHER" id="PTHR11848:SF262">
    <property type="entry name" value="LD29161P"/>
    <property type="match status" value="1"/>
</dbReference>
<dbReference type="InterPro" id="IPR017948">
    <property type="entry name" value="TGFb_CS"/>
</dbReference>
<dbReference type="SMART" id="SM00204">
    <property type="entry name" value="TGFB"/>
    <property type="match status" value="1"/>
</dbReference>
<dbReference type="InterPro" id="IPR015615">
    <property type="entry name" value="TGF-beta-rel"/>
</dbReference>
<evidence type="ECO:0000256" key="7">
    <source>
        <dbReference type="SAM" id="MobiDB-lite"/>
    </source>
</evidence>
<dbReference type="SUPFAM" id="SSF57501">
    <property type="entry name" value="Cystine-knot cytokines"/>
    <property type="match status" value="1"/>
</dbReference>
<evidence type="ECO:0000256" key="1">
    <source>
        <dbReference type="ARBA" id="ARBA00004613"/>
    </source>
</evidence>
<reference evidence="9 10" key="1">
    <citation type="submission" date="2023-02" db="EMBL/GenBank/DDBJ databases">
        <title>LHISI_Scaffold_Assembly.</title>
        <authorList>
            <person name="Stuart O.P."/>
            <person name="Cleave R."/>
            <person name="Magrath M.J.L."/>
            <person name="Mikheyev A.S."/>
        </authorList>
    </citation>
    <scope>NUCLEOTIDE SEQUENCE [LARGE SCALE GENOMIC DNA]</scope>
    <source>
        <strain evidence="9">Daus_M_001</strain>
        <tissue evidence="9">Leg muscle</tissue>
    </source>
</reference>
<dbReference type="EMBL" id="JARBHB010000001">
    <property type="protein sequence ID" value="KAJ8898335.1"/>
    <property type="molecule type" value="Genomic_DNA"/>
</dbReference>
<protein>
    <recommendedName>
        <fullName evidence="8">TGF-beta family profile domain-containing protein</fullName>
    </recommendedName>
</protein>
<keyword evidence="10" id="KW-1185">Reference proteome</keyword>
<keyword evidence="3" id="KW-0964">Secreted</keyword>
<evidence type="ECO:0000256" key="2">
    <source>
        <dbReference type="ARBA" id="ARBA00006656"/>
    </source>
</evidence>
<dbReference type="InterPro" id="IPR001839">
    <property type="entry name" value="TGF-b_C"/>
</dbReference>
<dbReference type="PROSITE" id="PS51362">
    <property type="entry name" value="TGF_BETA_2"/>
    <property type="match status" value="1"/>
</dbReference>
<sequence>MRVIEVNMVRRQNGGAGETGDSRENPPTNGIVLWNGVSTYTRFLKYSIDLVRTACSVRRIAHWTHVQQFRGKNRAPFIELTPSLASKPSRGRRSLGIDCDGTTEEKRCCRYPLTIDFEQFEWDWIIAPKTYEANYCAGDCPYVFLQKYPHSYIIQVTNRTICCAPRKMSSISMLYFNAEHNILHSTLPGMTVEKCARSAAASGWKCGCFWQEVRLRLARSAASSSTSRLTTWEVLQVAGSSFLILLQTGHALVPYLIKSLSLIIRIHEYPILCNSWAAVLITWSHPVAFPLDEFCGQVRGGRVKWRDLGGHQHRGLETRAGEVGDPREDPPTGGIVRHDSYLLKSGSGLAGNRARWQASSLTTTPPRPLPYCAWNRPPVSQSVGAPPDLGSGRPWIPIPGKACVWVSGLNVSSTAGSLETMQVAEGGGIGEGLDHDLCLGPIPAVAWSDFQKPRKAENRMAGPGMRVQ</sequence>
<dbReference type="PROSITE" id="PS00250">
    <property type="entry name" value="TGF_BETA_1"/>
    <property type="match status" value="1"/>
</dbReference>
<keyword evidence="4 6" id="KW-0339">Growth factor</keyword>
<evidence type="ECO:0000256" key="5">
    <source>
        <dbReference type="ARBA" id="ARBA00023157"/>
    </source>
</evidence>
<name>A0ABQ9INV1_9NEOP</name>
<gene>
    <name evidence="9" type="ORF">PR048_003695</name>
</gene>
<evidence type="ECO:0000313" key="10">
    <source>
        <dbReference type="Proteomes" id="UP001159363"/>
    </source>
</evidence>
<feature type="domain" description="TGF-beta family profile" evidence="8">
    <location>
        <begin position="90"/>
        <end position="198"/>
    </location>
</feature>
<dbReference type="InterPro" id="IPR029034">
    <property type="entry name" value="Cystine-knot_cytokine"/>
</dbReference>
<evidence type="ECO:0000259" key="8">
    <source>
        <dbReference type="PROSITE" id="PS51362"/>
    </source>
</evidence>
<dbReference type="CDD" id="cd13751">
    <property type="entry name" value="TGF_beta_GDF8_like"/>
    <property type="match status" value="1"/>
</dbReference>
<comment type="subcellular location">
    <subcellularLocation>
        <location evidence="1">Secreted</location>
    </subcellularLocation>
</comment>
<evidence type="ECO:0000256" key="4">
    <source>
        <dbReference type="ARBA" id="ARBA00023030"/>
    </source>
</evidence>
<evidence type="ECO:0000313" key="9">
    <source>
        <dbReference type="EMBL" id="KAJ8898335.1"/>
    </source>
</evidence>
<keyword evidence="5" id="KW-1015">Disulfide bond</keyword>
<evidence type="ECO:0000256" key="6">
    <source>
        <dbReference type="RuleBase" id="RU000354"/>
    </source>
</evidence>
<feature type="region of interest" description="Disordered" evidence="7">
    <location>
        <begin position="6"/>
        <end position="27"/>
    </location>
</feature>